<dbReference type="EMBL" id="AMZH03022906">
    <property type="protein sequence ID" value="RRT36921.1"/>
    <property type="molecule type" value="Genomic_DNA"/>
</dbReference>
<organism evidence="1 2">
    <name type="scientific">Ensete ventricosum</name>
    <name type="common">Abyssinian banana</name>
    <name type="synonym">Musa ensete</name>
    <dbReference type="NCBI Taxonomy" id="4639"/>
    <lineage>
        <taxon>Eukaryota</taxon>
        <taxon>Viridiplantae</taxon>
        <taxon>Streptophyta</taxon>
        <taxon>Embryophyta</taxon>
        <taxon>Tracheophyta</taxon>
        <taxon>Spermatophyta</taxon>
        <taxon>Magnoliopsida</taxon>
        <taxon>Liliopsida</taxon>
        <taxon>Zingiberales</taxon>
        <taxon>Musaceae</taxon>
        <taxon>Ensete</taxon>
    </lineage>
</organism>
<sequence length="61" mass="6655">MGSHTSTISRKNATVINFLQSGTQSQFSIGFSCTISEIQNTGHPNVLAHVKSYEHGFTKKT</sequence>
<evidence type="ECO:0000313" key="2">
    <source>
        <dbReference type="Proteomes" id="UP000287651"/>
    </source>
</evidence>
<protein>
    <submittedName>
        <fullName evidence="1">Uncharacterized protein</fullName>
    </submittedName>
</protein>
<name>A0A426XBP9_ENSVE</name>
<accession>A0A426XBP9</accession>
<dbReference type="AlphaFoldDB" id="A0A426XBP9"/>
<reference evidence="1 2" key="1">
    <citation type="journal article" date="2014" name="Agronomy (Basel)">
        <title>A Draft Genome Sequence for Ensete ventricosum, the Drought-Tolerant Tree Against Hunger.</title>
        <authorList>
            <person name="Harrison J."/>
            <person name="Moore K.A."/>
            <person name="Paszkiewicz K."/>
            <person name="Jones T."/>
            <person name="Grant M."/>
            <person name="Ambacheew D."/>
            <person name="Muzemil S."/>
            <person name="Studholme D.J."/>
        </authorList>
    </citation>
    <scope>NUCLEOTIDE SEQUENCE [LARGE SCALE GENOMIC DNA]</scope>
</reference>
<proteinExistence type="predicted"/>
<comment type="caution">
    <text evidence="1">The sequence shown here is derived from an EMBL/GenBank/DDBJ whole genome shotgun (WGS) entry which is preliminary data.</text>
</comment>
<dbReference type="Proteomes" id="UP000287651">
    <property type="component" value="Unassembled WGS sequence"/>
</dbReference>
<evidence type="ECO:0000313" key="1">
    <source>
        <dbReference type="EMBL" id="RRT36921.1"/>
    </source>
</evidence>
<gene>
    <name evidence="1" type="ORF">B296_00042951</name>
</gene>